<feature type="transmembrane region" description="Helical" evidence="1">
    <location>
        <begin position="90"/>
        <end position="109"/>
    </location>
</feature>
<dbReference type="RefSeq" id="WP_013658338.1">
    <property type="nucleotide sequence ID" value="NC_015275.1"/>
</dbReference>
<feature type="transmembrane region" description="Helical" evidence="1">
    <location>
        <begin position="139"/>
        <end position="158"/>
    </location>
</feature>
<dbReference type="STRING" id="642492.Clole_3371"/>
<evidence type="ECO:0000256" key="1">
    <source>
        <dbReference type="SAM" id="Phobius"/>
    </source>
</evidence>
<keyword evidence="1" id="KW-0472">Membrane</keyword>
<dbReference type="AlphaFoldDB" id="F2JR80"/>
<proteinExistence type="predicted"/>
<protein>
    <submittedName>
        <fullName evidence="2">Uncharacterized protein</fullName>
    </submittedName>
</protein>
<gene>
    <name evidence="2" type="ordered locus">Clole_3371</name>
</gene>
<keyword evidence="1" id="KW-1133">Transmembrane helix</keyword>
<feature type="transmembrane region" description="Helical" evidence="1">
    <location>
        <begin position="254"/>
        <end position="275"/>
    </location>
</feature>
<dbReference type="EMBL" id="CP002582">
    <property type="protein sequence ID" value="ADZ85061.1"/>
    <property type="molecule type" value="Genomic_DNA"/>
</dbReference>
<keyword evidence="1" id="KW-0812">Transmembrane</keyword>
<reference evidence="2 3" key="1">
    <citation type="journal article" date="2011" name="J. Bacteriol.">
        <title>Complete genome sequence of the cellulose-degrading bacterium Cellulosilyticum lentocellum.</title>
        <authorList>
            <consortium name="US DOE Joint Genome Institute"/>
            <person name="Miller D.A."/>
            <person name="Suen G."/>
            <person name="Bruce D."/>
            <person name="Copeland A."/>
            <person name="Cheng J.F."/>
            <person name="Detter C."/>
            <person name="Goodwin L.A."/>
            <person name="Han C.S."/>
            <person name="Hauser L.J."/>
            <person name="Land M.L."/>
            <person name="Lapidus A."/>
            <person name="Lucas S."/>
            <person name="Meincke L."/>
            <person name="Pitluck S."/>
            <person name="Tapia R."/>
            <person name="Teshima H."/>
            <person name="Woyke T."/>
            <person name="Fox B.G."/>
            <person name="Angert E.R."/>
            <person name="Currie C.R."/>
        </authorList>
    </citation>
    <scope>NUCLEOTIDE SEQUENCE [LARGE SCALE GENOMIC DNA]</scope>
    <source>
        <strain evidence="3">ATCC 49066 / DSM 5427 / NCIMB 11756 / RHM5</strain>
    </source>
</reference>
<dbReference type="Proteomes" id="UP000008467">
    <property type="component" value="Chromosome"/>
</dbReference>
<feature type="transmembrane region" description="Helical" evidence="1">
    <location>
        <begin position="54"/>
        <end position="78"/>
    </location>
</feature>
<feature type="transmembrane region" description="Helical" evidence="1">
    <location>
        <begin position="21"/>
        <end position="42"/>
    </location>
</feature>
<keyword evidence="3" id="KW-1185">Reference proteome</keyword>
<feature type="transmembrane region" description="Helical" evidence="1">
    <location>
        <begin position="220"/>
        <end position="242"/>
    </location>
</feature>
<organism evidence="2 3">
    <name type="scientific">Cellulosilyticum lentocellum (strain ATCC 49066 / DSM 5427 / NCIMB 11756 / RHM5)</name>
    <name type="common">Clostridium lentocellum</name>
    <dbReference type="NCBI Taxonomy" id="642492"/>
    <lineage>
        <taxon>Bacteria</taxon>
        <taxon>Bacillati</taxon>
        <taxon>Bacillota</taxon>
        <taxon>Clostridia</taxon>
        <taxon>Lachnospirales</taxon>
        <taxon>Cellulosilyticaceae</taxon>
        <taxon>Cellulosilyticum</taxon>
    </lineage>
</organism>
<accession>F2JR80</accession>
<evidence type="ECO:0000313" key="2">
    <source>
        <dbReference type="EMBL" id="ADZ85061.1"/>
    </source>
</evidence>
<dbReference type="HOGENOM" id="CLU_059528_0_0_9"/>
<dbReference type="eggNOG" id="ENOG502Z9W3">
    <property type="taxonomic scope" value="Bacteria"/>
</dbReference>
<evidence type="ECO:0000313" key="3">
    <source>
        <dbReference type="Proteomes" id="UP000008467"/>
    </source>
</evidence>
<feature type="transmembrane region" description="Helical" evidence="1">
    <location>
        <begin position="115"/>
        <end position="132"/>
    </location>
</feature>
<name>F2JR80_CELLD</name>
<feature type="transmembrane region" description="Helical" evidence="1">
    <location>
        <begin position="196"/>
        <end position="213"/>
    </location>
</feature>
<sequence>MKSNEALLSMRQNIISEFKKYEYIILPFMKFILIFSAIHMLITATNYTGALSGVIAVMFLALIGTFVSAQWILIGSILLTTLFILPANPIFAILMFILLTILYLAFMRLFPKEGLLTLVTLMAFAINVPLILPIIVALLGGYICIVMMIIGVIVWFVVPELTAVIQTTTLNKSEIVDLATSVSKTDFNALLMDEKMLSVVVVFFIVFSVVYIIRKQSIDYAPYIAIGVGMVVNILGFGLAILFFDDIGMKMGSIILWTVIGGIVAVVVQFFSVALDYQRSEVVQFEDDDNYYYVKVVPKINVKVKHTTVKHVYTNNKGPKDFNSRIMESYNEDKGI</sequence>
<dbReference type="KEGG" id="cle:Clole_3371"/>